<dbReference type="PROSITE" id="PS50238">
    <property type="entry name" value="RHOGAP"/>
    <property type="match status" value="1"/>
</dbReference>
<dbReference type="PROSITE" id="PS50003">
    <property type="entry name" value="PH_DOMAIN"/>
    <property type="match status" value="1"/>
</dbReference>
<dbReference type="InterPro" id="IPR000198">
    <property type="entry name" value="RhoGAP_dom"/>
</dbReference>
<evidence type="ECO:0000259" key="5">
    <source>
        <dbReference type="PROSITE" id="PS50238"/>
    </source>
</evidence>
<dbReference type="FunFam" id="1.10.555.10:FF:000052">
    <property type="entry name" value="Rho GTPase-activating protein REN1"/>
    <property type="match status" value="1"/>
</dbReference>
<feature type="domain" description="Rho-GAP" evidence="5">
    <location>
        <begin position="172"/>
        <end position="372"/>
    </location>
</feature>
<dbReference type="CDD" id="cd00159">
    <property type="entry name" value="RhoGAP"/>
    <property type="match status" value="1"/>
</dbReference>
<feature type="compositionally biased region" description="Polar residues" evidence="3">
    <location>
        <begin position="739"/>
        <end position="748"/>
    </location>
</feature>
<proteinExistence type="predicted"/>
<protein>
    <submittedName>
        <fullName evidence="6">Rho GTPase-activating protein 7</fullName>
    </submittedName>
</protein>
<dbReference type="Pfam" id="PF00620">
    <property type="entry name" value="RhoGAP"/>
    <property type="match status" value="1"/>
</dbReference>
<dbReference type="Gene3D" id="2.30.29.30">
    <property type="entry name" value="Pleckstrin-homology domain (PH domain)/Phosphotyrosine-binding domain (PTB)"/>
    <property type="match status" value="1"/>
</dbReference>
<dbReference type="Proteomes" id="UP001632038">
    <property type="component" value="Unassembled WGS sequence"/>
</dbReference>
<reference evidence="7" key="1">
    <citation type="journal article" date="2024" name="IScience">
        <title>Strigolactones Initiate the Formation of Haustorium-like Structures in Castilleja.</title>
        <authorList>
            <person name="Buerger M."/>
            <person name="Peterson D."/>
            <person name="Chory J."/>
        </authorList>
    </citation>
    <scope>NUCLEOTIDE SEQUENCE [LARGE SCALE GENOMIC DNA]</scope>
</reference>
<evidence type="ECO:0000313" key="7">
    <source>
        <dbReference type="Proteomes" id="UP001632038"/>
    </source>
</evidence>
<gene>
    <name evidence="6" type="primary">ROPGAP7_1</name>
    <name evidence="6" type="ORF">CASFOL_003002</name>
</gene>
<evidence type="ECO:0000256" key="3">
    <source>
        <dbReference type="SAM" id="MobiDB-lite"/>
    </source>
</evidence>
<comment type="caution">
    <text evidence="6">The sequence shown here is derived from an EMBL/GenBank/DDBJ whole genome shotgun (WGS) entry which is preliminary data.</text>
</comment>
<dbReference type="Gene3D" id="1.10.555.10">
    <property type="entry name" value="Rho GTPase activation protein"/>
    <property type="match status" value="1"/>
</dbReference>
<feature type="compositionally biased region" description="Basic and acidic residues" evidence="3">
    <location>
        <begin position="398"/>
        <end position="424"/>
    </location>
</feature>
<name>A0ABD3EJA7_9LAMI</name>
<dbReference type="SMART" id="SM00233">
    <property type="entry name" value="PH"/>
    <property type="match status" value="1"/>
</dbReference>
<evidence type="ECO:0000259" key="4">
    <source>
        <dbReference type="PROSITE" id="PS50003"/>
    </source>
</evidence>
<dbReference type="SUPFAM" id="SSF50729">
    <property type="entry name" value="PH domain-like"/>
    <property type="match status" value="1"/>
</dbReference>
<feature type="region of interest" description="Disordered" evidence="3">
    <location>
        <begin position="768"/>
        <end position="811"/>
    </location>
</feature>
<keyword evidence="1" id="KW-0343">GTPase activation</keyword>
<dbReference type="InterPro" id="IPR052799">
    <property type="entry name" value="Rho_GAP_Regulators"/>
</dbReference>
<feature type="compositionally biased region" description="Polar residues" evidence="3">
    <location>
        <begin position="786"/>
        <end position="811"/>
    </location>
</feature>
<dbReference type="InterPro" id="IPR011993">
    <property type="entry name" value="PH-like_dom_sf"/>
</dbReference>
<dbReference type="AlphaFoldDB" id="A0ABD3EJA7"/>
<dbReference type="PANTHER" id="PTHR46265:SF2">
    <property type="entry name" value="RHO GTPASE-ACTIVATING PROTEIN 7"/>
    <property type="match status" value="1"/>
</dbReference>
<feature type="region of interest" description="Disordered" evidence="3">
    <location>
        <begin position="522"/>
        <end position="579"/>
    </location>
</feature>
<feature type="compositionally biased region" description="Polar residues" evidence="3">
    <location>
        <begin position="383"/>
        <end position="395"/>
    </location>
</feature>
<feature type="region of interest" description="Disordered" evidence="3">
    <location>
        <begin position="720"/>
        <end position="748"/>
    </location>
</feature>
<evidence type="ECO:0000313" key="6">
    <source>
        <dbReference type="EMBL" id="KAL3653321.1"/>
    </source>
</evidence>
<feature type="compositionally biased region" description="Polar residues" evidence="3">
    <location>
        <begin position="538"/>
        <end position="547"/>
    </location>
</feature>
<dbReference type="InterPro" id="IPR008936">
    <property type="entry name" value="Rho_GTPase_activation_prot"/>
</dbReference>
<sequence length="899" mass="99875">MSASLAAFERPRAVNSNAIFKSGLLLISSKGLGWKSWKKRWFILTRTSLVFFKSDPSALPQRGGEVNLTLGGIDLNNSGSVVVREDKKLLTVLFPDGRDGRAFTLKAETTEDLYEWKTALEHALAQAPNAALVMGHNGIFRSDTNDSMEGSIHQWRDKRPVKSLVVGRPILLALEDIDGGPSFLEKALQFLEKYGIIVEGILRQSADVEEVEQRVREYEQGKNEFDPHEDAHVIGDCVKHVLRELPSSPVPASCCTALLEAYKIDQKEARLNAMHSAIQETFPEPNRRLLQRVLKMMHTISSHASANRMTSSAVAACMAPLLLRPLVAGECELEDDYDTNGDNSSQLLAAASAASHAQAIITTMLEDYGNIFDDDSLHRCSLSADSQNDTSGSENTSDDEHPDLKINGYHDAENEADGDRDRRLSGKLSESSGSAASDLYDYKAIRNDDSDDGSPMHSRTLVPINPKSVSRPLSDSSSVNEQLDQQKKTRENITDASVEILGNESQRSMGDIFTSMDQELQQSFPGPELLPDTPMPKLTNSNLSAKKSTFWGRRNARSKTPSTESIDYSGEEDGSSRPNYSRGLWLMSLDRFSDLLMVGELNVLLAIQRLEIAKSDLRHRIAKEARGNAILQASLERRKQALHERRLALEQDVSRLQEQLQAERDLRAALEVGLSMSSGQVSGSRGMDSKTRAELEEIALAEADVARLKQKVAELHHQLNQQRQHHYGSLSDATDRNQHSPNQNSQQKYLQQDFDTTLAVCNNERKQRTEELLGPGLRNTKGHSPVSGTSNRQPPSRKQFMESTNPSDSKINETYKSVAIDDLGTVDSASVPSTSRVAEVLEYPRHQSAASSTLVELTTRLGFFKERRSQLMEQLHNLDLNYGSIPEDFAYKLSSPPWH</sequence>
<dbReference type="InterPro" id="IPR025757">
    <property type="entry name" value="MIP1_Leuzipper"/>
</dbReference>
<dbReference type="GO" id="GO:0005096">
    <property type="term" value="F:GTPase activator activity"/>
    <property type="evidence" value="ECO:0007669"/>
    <property type="project" value="UniProtKB-KW"/>
</dbReference>
<organism evidence="6 7">
    <name type="scientific">Castilleja foliolosa</name>
    <dbReference type="NCBI Taxonomy" id="1961234"/>
    <lineage>
        <taxon>Eukaryota</taxon>
        <taxon>Viridiplantae</taxon>
        <taxon>Streptophyta</taxon>
        <taxon>Embryophyta</taxon>
        <taxon>Tracheophyta</taxon>
        <taxon>Spermatophyta</taxon>
        <taxon>Magnoliopsida</taxon>
        <taxon>eudicotyledons</taxon>
        <taxon>Gunneridae</taxon>
        <taxon>Pentapetalae</taxon>
        <taxon>asterids</taxon>
        <taxon>lamiids</taxon>
        <taxon>Lamiales</taxon>
        <taxon>Orobanchaceae</taxon>
        <taxon>Pedicularideae</taxon>
        <taxon>Castillejinae</taxon>
        <taxon>Castilleja</taxon>
    </lineage>
</organism>
<dbReference type="InterPro" id="IPR001849">
    <property type="entry name" value="PH_domain"/>
</dbReference>
<feature type="coiled-coil region" evidence="2">
    <location>
        <begin position="632"/>
        <end position="666"/>
    </location>
</feature>
<dbReference type="EMBL" id="JAVIJP010000005">
    <property type="protein sequence ID" value="KAL3653321.1"/>
    <property type="molecule type" value="Genomic_DNA"/>
</dbReference>
<dbReference type="PANTHER" id="PTHR46265">
    <property type="entry name" value="RHO GTPASE-ACTIVATING PROTEIN 7"/>
    <property type="match status" value="1"/>
</dbReference>
<dbReference type="SMART" id="SM00324">
    <property type="entry name" value="RhoGAP"/>
    <property type="match status" value="1"/>
</dbReference>
<dbReference type="Pfam" id="PF00169">
    <property type="entry name" value="PH"/>
    <property type="match status" value="1"/>
</dbReference>
<evidence type="ECO:0000256" key="2">
    <source>
        <dbReference type="SAM" id="Coils"/>
    </source>
</evidence>
<dbReference type="SUPFAM" id="SSF48350">
    <property type="entry name" value="GTPase activation domain, GAP"/>
    <property type="match status" value="1"/>
</dbReference>
<evidence type="ECO:0000256" key="1">
    <source>
        <dbReference type="ARBA" id="ARBA00022468"/>
    </source>
</evidence>
<dbReference type="CDD" id="cd00821">
    <property type="entry name" value="PH"/>
    <property type="match status" value="1"/>
</dbReference>
<keyword evidence="7" id="KW-1185">Reference proteome</keyword>
<accession>A0ABD3EJA7</accession>
<keyword evidence="2" id="KW-0175">Coiled coil</keyword>
<feature type="region of interest" description="Disordered" evidence="3">
    <location>
        <begin position="383"/>
        <end position="490"/>
    </location>
</feature>
<feature type="compositionally biased region" description="Low complexity" evidence="3">
    <location>
        <begin position="468"/>
        <end position="478"/>
    </location>
</feature>
<feature type="domain" description="PH" evidence="4">
    <location>
        <begin position="18"/>
        <end position="125"/>
    </location>
</feature>
<dbReference type="Pfam" id="PF14389">
    <property type="entry name" value="Lzipper-MIP1"/>
    <property type="match status" value="1"/>
</dbReference>